<evidence type="ECO:0000256" key="3">
    <source>
        <dbReference type="SAM" id="Phobius"/>
    </source>
</evidence>
<keyword evidence="5" id="KW-0808">Transferase</keyword>
<reference evidence="5" key="1">
    <citation type="submission" date="2021-12" db="EMBL/GenBank/DDBJ databases">
        <authorList>
            <person name="Zaccaron A."/>
            <person name="Stergiopoulos I."/>
        </authorList>
    </citation>
    <scope>NUCLEOTIDE SEQUENCE</scope>
    <source>
        <strain evidence="5">Race5_Kim</strain>
    </source>
</reference>
<name>A0A9Q8LEH0_PASFU</name>
<keyword evidence="3" id="KW-0812">Transmembrane</keyword>
<accession>A0A9Q8LEH0</accession>
<dbReference type="PANTHER" id="PTHR15231">
    <property type="entry name" value="PHOSPHATIDYLINOSITOL N-ACETYLGLUCOSAMINYLTRANSFERASE SUBUNIT H"/>
    <property type="match status" value="1"/>
</dbReference>
<dbReference type="EMBL" id="CP090166">
    <property type="protein sequence ID" value="UJO16041.1"/>
    <property type="molecule type" value="Genomic_DNA"/>
</dbReference>
<dbReference type="RefSeq" id="XP_047760407.1">
    <property type="nucleotide sequence ID" value="XM_047903400.1"/>
</dbReference>
<keyword evidence="5" id="KW-0328">Glycosyltransferase</keyword>
<dbReference type="Pfam" id="PF10181">
    <property type="entry name" value="PIG-H"/>
    <property type="match status" value="1"/>
</dbReference>
<evidence type="ECO:0000256" key="1">
    <source>
        <dbReference type="ARBA" id="ARBA00004687"/>
    </source>
</evidence>
<keyword evidence="3" id="KW-1133">Transmembrane helix</keyword>
<dbReference type="OrthoDB" id="6256716at2759"/>
<organism evidence="5 6">
    <name type="scientific">Passalora fulva</name>
    <name type="common">Tomato leaf mold</name>
    <name type="synonym">Cladosporium fulvum</name>
    <dbReference type="NCBI Taxonomy" id="5499"/>
    <lineage>
        <taxon>Eukaryota</taxon>
        <taxon>Fungi</taxon>
        <taxon>Dikarya</taxon>
        <taxon>Ascomycota</taxon>
        <taxon>Pezizomycotina</taxon>
        <taxon>Dothideomycetes</taxon>
        <taxon>Dothideomycetidae</taxon>
        <taxon>Mycosphaerellales</taxon>
        <taxon>Mycosphaerellaceae</taxon>
        <taxon>Fulvia</taxon>
    </lineage>
</organism>
<comment type="similarity">
    <text evidence="2">Belongs to the PIGH family.</text>
</comment>
<evidence type="ECO:0000313" key="6">
    <source>
        <dbReference type="Proteomes" id="UP000756132"/>
    </source>
</evidence>
<dbReference type="GO" id="GO:0006506">
    <property type="term" value="P:GPI anchor biosynthetic process"/>
    <property type="evidence" value="ECO:0007669"/>
    <property type="project" value="InterPro"/>
</dbReference>
<keyword evidence="6" id="KW-1185">Reference proteome</keyword>
<proteinExistence type="inferred from homology"/>
<evidence type="ECO:0000259" key="4">
    <source>
        <dbReference type="Pfam" id="PF10181"/>
    </source>
</evidence>
<comment type="pathway">
    <text evidence="1">Glycolipid biosynthesis; glycosylphosphatidylinositol-anchor biosynthesis.</text>
</comment>
<feature type="domain" description="Phosphatidylinositol N-acetylglucosaminyltransferase subunit H conserved" evidence="4">
    <location>
        <begin position="117"/>
        <end position="182"/>
    </location>
</feature>
<dbReference type="GO" id="GO:0016757">
    <property type="term" value="F:glycosyltransferase activity"/>
    <property type="evidence" value="ECO:0007669"/>
    <property type="project" value="UniProtKB-KW"/>
</dbReference>
<evidence type="ECO:0000313" key="5">
    <source>
        <dbReference type="EMBL" id="UJO16041.1"/>
    </source>
</evidence>
<dbReference type="PANTHER" id="PTHR15231:SF1">
    <property type="entry name" value="PHOSPHATIDYLINOSITOL N-ACETYLGLUCOSAMINYLTRANSFERASE SUBUNIT H"/>
    <property type="match status" value="1"/>
</dbReference>
<dbReference type="GeneID" id="71984130"/>
<gene>
    <name evidence="5" type="ORF">CLAFUR5_04252</name>
</gene>
<feature type="transmembrane region" description="Helical" evidence="3">
    <location>
        <begin position="29"/>
        <end position="51"/>
    </location>
</feature>
<keyword evidence="3" id="KW-0472">Membrane</keyword>
<dbReference type="KEGG" id="ffu:CLAFUR5_04252"/>
<dbReference type="InterPro" id="IPR044215">
    <property type="entry name" value="PIG-H"/>
</dbReference>
<sequence length="206" mass="23116">MLITRRPTQTTVSYTVSTRSPSGGLTSRLASYALLLLRVIAALLVATILLAEFRNTSIHIIYLGPEYTLAWAENVVLDTPVGLLAYVLIANSTWIWRAVICTGITWLILRKGYTEESLLVIRGLGVQTSTSSPSYLWTSSTRFIPTSSIQDIFIHEAFQGFETRFYLSIVVEGEEDVVVVFPSILPRREILEQVWRGARACLYEPK</sequence>
<dbReference type="InterPro" id="IPR019328">
    <property type="entry name" value="PIGH-H_dom"/>
</dbReference>
<reference evidence="5" key="2">
    <citation type="journal article" date="2022" name="Microb. Genom.">
        <title>A chromosome-scale genome assembly of the tomato pathogen Cladosporium fulvum reveals a compartmentalized genome architecture and the presence of a dispensable chromosome.</title>
        <authorList>
            <person name="Zaccaron A.Z."/>
            <person name="Chen L.H."/>
            <person name="Samaras A."/>
            <person name="Stergiopoulos I."/>
        </authorList>
    </citation>
    <scope>NUCLEOTIDE SEQUENCE</scope>
    <source>
        <strain evidence="5">Race5_Kim</strain>
    </source>
</reference>
<evidence type="ECO:0000256" key="2">
    <source>
        <dbReference type="ARBA" id="ARBA00009610"/>
    </source>
</evidence>
<protein>
    <submittedName>
        <fullName evidence="5">Phosphatidylinositol N-acetylglucosaminyltransferase subunit gpi15</fullName>
    </submittedName>
</protein>
<dbReference type="GO" id="GO:0000506">
    <property type="term" value="C:glycosylphosphatidylinositol-N-acetylglucosaminyltransferase (GPI-GnT) complex"/>
    <property type="evidence" value="ECO:0007669"/>
    <property type="project" value="InterPro"/>
</dbReference>
<dbReference type="AlphaFoldDB" id="A0A9Q8LEH0"/>
<dbReference type="Proteomes" id="UP000756132">
    <property type="component" value="Chromosome 4"/>
</dbReference>